<keyword evidence="2" id="KW-1133">Transmembrane helix</keyword>
<feature type="compositionally biased region" description="Acidic residues" evidence="1">
    <location>
        <begin position="92"/>
        <end position="109"/>
    </location>
</feature>
<accession>A0A6C0D0Z6</accession>
<dbReference type="EMBL" id="MN739526">
    <property type="protein sequence ID" value="QHT10736.1"/>
    <property type="molecule type" value="Genomic_DNA"/>
</dbReference>
<keyword evidence="2" id="KW-0472">Membrane</keyword>
<feature type="region of interest" description="Disordered" evidence="1">
    <location>
        <begin position="90"/>
        <end position="113"/>
    </location>
</feature>
<name>A0A6C0D0Z6_9ZZZZ</name>
<dbReference type="AlphaFoldDB" id="A0A6C0D0Z6"/>
<keyword evidence="2" id="KW-0812">Transmembrane</keyword>
<reference evidence="3" key="1">
    <citation type="journal article" date="2020" name="Nature">
        <title>Giant virus diversity and host interactions through global metagenomics.</title>
        <authorList>
            <person name="Schulz F."/>
            <person name="Roux S."/>
            <person name="Paez-Espino D."/>
            <person name="Jungbluth S."/>
            <person name="Walsh D.A."/>
            <person name="Denef V.J."/>
            <person name="McMahon K.D."/>
            <person name="Konstantinidis K.T."/>
            <person name="Eloe-Fadrosh E.A."/>
            <person name="Kyrpides N.C."/>
            <person name="Woyke T."/>
        </authorList>
    </citation>
    <scope>NUCLEOTIDE SEQUENCE</scope>
    <source>
        <strain evidence="3">GVMAG-M-3300023174-107</strain>
    </source>
</reference>
<proteinExistence type="predicted"/>
<evidence type="ECO:0000256" key="1">
    <source>
        <dbReference type="SAM" id="MobiDB-lite"/>
    </source>
</evidence>
<feature type="transmembrane region" description="Helical" evidence="2">
    <location>
        <begin position="20"/>
        <end position="40"/>
    </location>
</feature>
<protein>
    <submittedName>
        <fullName evidence="3">Uncharacterized protein</fullName>
    </submittedName>
</protein>
<dbReference type="InterPro" id="IPR036361">
    <property type="entry name" value="SAP_dom_sf"/>
</dbReference>
<dbReference type="Gene3D" id="1.10.720.30">
    <property type="entry name" value="SAP domain"/>
    <property type="match status" value="1"/>
</dbReference>
<organism evidence="3">
    <name type="scientific">viral metagenome</name>
    <dbReference type="NCBI Taxonomy" id="1070528"/>
    <lineage>
        <taxon>unclassified sequences</taxon>
        <taxon>metagenomes</taxon>
        <taxon>organismal metagenomes</taxon>
    </lineage>
</organism>
<evidence type="ECO:0000313" key="3">
    <source>
        <dbReference type="EMBL" id="QHT10736.1"/>
    </source>
</evidence>
<sequence>MNKLNINNHIMNFSAILDISSFFIGMIINLLLIALICYYFKRKYENLEIAQNEQAKVLYQLLQQNTNVQPKVINLNDMLQKDIRNEVKIIDDSDSDSESDSDSDSDSECEEKNEVKRIVLNTETINLNTEVEVEVESEVIEEIDVDFKSVEDIDQKEKKDVKHENDYSKMTIKQLKDALSVKGINANKMKKNEMIELIEKTIVEKSHLSIDE</sequence>
<evidence type="ECO:0000256" key="2">
    <source>
        <dbReference type="SAM" id="Phobius"/>
    </source>
</evidence>